<dbReference type="EMBL" id="JMCC02000146">
    <property type="protein sequence ID" value="KIG12185.1"/>
    <property type="molecule type" value="Genomic_DNA"/>
</dbReference>
<gene>
    <name evidence="1" type="ORF">DB30_01821</name>
</gene>
<protein>
    <submittedName>
        <fullName evidence="1">Uncharacterized protein</fullName>
    </submittedName>
</protein>
<evidence type="ECO:0000313" key="2">
    <source>
        <dbReference type="Proteomes" id="UP000031599"/>
    </source>
</evidence>
<reference evidence="1 2" key="1">
    <citation type="submission" date="2014-12" db="EMBL/GenBank/DDBJ databases">
        <title>Genome assembly of Enhygromyxa salina DSM 15201.</title>
        <authorList>
            <person name="Sharma G."/>
            <person name="Subramanian S."/>
        </authorList>
    </citation>
    <scope>NUCLEOTIDE SEQUENCE [LARGE SCALE GENOMIC DNA]</scope>
    <source>
        <strain evidence="1 2">DSM 15201</strain>
    </source>
</reference>
<sequence>MMFSAPAQGAVSCLPGETLELTNPIVAVVDGPDDDVAQEQERWSNLDPEIEGLGLYFADESLELEKEK</sequence>
<evidence type="ECO:0000313" key="1">
    <source>
        <dbReference type="EMBL" id="KIG12185.1"/>
    </source>
</evidence>
<accession>A0A0C2CR71</accession>
<dbReference type="Proteomes" id="UP000031599">
    <property type="component" value="Unassembled WGS sequence"/>
</dbReference>
<organism evidence="1 2">
    <name type="scientific">Enhygromyxa salina</name>
    <dbReference type="NCBI Taxonomy" id="215803"/>
    <lineage>
        <taxon>Bacteria</taxon>
        <taxon>Pseudomonadati</taxon>
        <taxon>Myxococcota</taxon>
        <taxon>Polyangia</taxon>
        <taxon>Nannocystales</taxon>
        <taxon>Nannocystaceae</taxon>
        <taxon>Enhygromyxa</taxon>
    </lineage>
</organism>
<dbReference type="AlphaFoldDB" id="A0A0C2CR71"/>
<proteinExistence type="predicted"/>
<comment type="caution">
    <text evidence="1">The sequence shown here is derived from an EMBL/GenBank/DDBJ whole genome shotgun (WGS) entry which is preliminary data.</text>
</comment>
<name>A0A0C2CR71_9BACT</name>